<dbReference type="RefSeq" id="WP_218457016.1">
    <property type="nucleotide sequence ID" value="NZ_JANDWK010000017.1"/>
</dbReference>
<dbReference type="SMART" id="SM00530">
    <property type="entry name" value="HTH_XRE"/>
    <property type="match status" value="1"/>
</dbReference>
<organism evidence="2 3">
    <name type="scientific">Segatella copri</name>
    <dbReference type="NCBI Taxonomy" id="165179"/>
    <lineage>
        <taxon>Bacteria</taxon>
        <taxon>Pseudomonadati</taxon>
        <taxon>Bacteroidota</taxon>
        <taxon>Bacteroidia</taxon>
        <taxon>Bacteroidales</taxon>
        <taxon>Prevotellaceae</taxon>
        <taxon>Segatella</taxon>
    </lineage>
</organism>
<dbReference type="EMBL" id="JANDWN010000019">
    <property type="protein sequence ID" value="MCP9599957.1"/>
    <property type="molecule type" value="Genomic_DNA"/>
</dbReference>
<name>A0AAW5IWG7_9BACT</name>
<comment type="caution">
    <text evidence="2">The sequence shown here is derived from an EMBL/GenBank/DDBJ whole genome shotgun (WGS) entry which is preliminary data.</text>
</comment>
<proteinExistence type="predicted"/>
<reference evidence="2" key="1">
    <citation type="submission" date="2022-07" db="EMBL/GenBank/DDBJ databases">
        <title>Prevotella copri.</title>
        <authorList>
            <person name="Yang C."/>
        </authorList>
    </citation>
    <scope>NUCLEOTIDE SEQUENCE</scope>
    <source>
        <strain evidence="2">HF1476</strain>
    </source>
</reference>
<dbReference type="AlphaFoldDB" id="A0AAW5IWG7"/>
<dbReference type="InterPro" id="IPR001387">
    <property type="entry name" value="Cro/C1-type_HTH"/>
</dbReference>
<sequence>MDQKDLNRIKLVLVEKKRTAKWLAGELHKDPATISKWCTNTAQPSLETLFEIAKALQVDVKELINSSTDDAFYIKMPSPIATK</sequence>
<dbReference type="Pfam" id="PF01381">
    <property type="entry name" value="HTH_3"/>
    <property type="match status" value="1"/>
</dbReference>
<feature type="domain" description="HTH cro/C1-type" evidence="1">
    <location>
        <begin position="9"/>
        <end position="63"/>
    </location>
</feature>
<evidence type="ECO:0000313" key="2">
    <source>
        <dbReference type="EMBL" id="MCP9599957.1"/>
    </source>
</evidence>
<protein>
    <submittedName>
        <fullName evidence="2">Helix-turn-helix domain-containing protein</fullName>
    </submittedName>
</protein>
<gene>
    <name evidence="2" type="ORF">NNC55_08325</name>
</gene>
<evidence type="ECO:0000259" key="1">
    <source>
        <dbReference type="PROSITE" id="PS50943"/>
    </source>
</evidence>
<dbReference type="PROSITE" id="PS50943">
    <property type="entry name" value="HTH_CROC1"/>
    <property type="match status" value="1"/>
</dbReference>
<dbReference type="Proteomes" id="UP001204486">
    <property type="component" value="Unassembled WGS sequence"/>
</dbReference>
<accession>A0AAW5IWG7</accession>
<dbReference type="CDD" id="cd00093">
    <property type="entry name" value="HTH_XRE"/>
    <property type="match status" value="1"/>
</dbReference>
<evidence type="ECO:0000313" key="3">
    <source>
        <dbReference type="Proteomes" id="UP001204486"/>
    </source>
</evidence>